<evidence type="ECO:0000313" key="3">
    <source>
        <dbReference type="Proteomes" id="UP001301797"/>
    </source>
</evidence>
<keyword evidence="3" id="KW-1185">Reference proteome</keyword>
<dbReference type="RefSeq" id="WP_317137887.1">
    <property type="nucleotide sequence ID" value="NZ_CP043875.1"/>
</dbReference>
<gene>
    <name evidence="2" type="ORF">F1737_08390</name>
</gene>
<evidence type="ECO:0000313" key="2">
    <source>
        <dbReference type="EMBL" id="WOF17331.1"/>
    </source>
</evidence>
<dbReference type="GO" id="GO:0004534">
    <property type="term" value="F:5'-3' RNA exonuclease activity"/>
    <property type="evidence" value="ECO:0007669"/>
    <property type="project" value="TreeGrafter"/>
</dbReference>
<evidence type="ECO:0000259" key="1">
    <source>
        <dbReference type="SMART" id="SM00481"/>
    </source>
</evidence>
<dbReference type="EMBL" id="CP043875">
    <property type="protein sequence ID" value="WOF17331.1"/>
    <property type="molecule type" value="Genomic_DNA"/>
</dbReference>
<name>A0AA97FH46_9EURY</name>
<dbReference type="Pfam" id="PF13263">
    <property type="entry name" value="PHP_C"/>
    <property type="match status" value="1"/>
</dbReference>
<dbReference type="InterPro" id="IPR003141">
    <property type="entry name" value="Pol/His_phosphatase_N"/>
</dbReference>
<dbReference type="KEGG" id="mefw:F1737_08390"/>
<dbReference type="AlphaFoldDB" id="A0AA97FH46"/>
<proteinExistence type="predicted"/>
<protein>
    <submittedName>
        <fullName evidence="2">PHP domain-containing protein</fullName>
    </submittedName>
</protein>
<dbReference type="InterPro" id="IPR052018">
    <property type="entry name" value="PHP_domain"/>
</dbReference>
<dbReference type="SMART" id="SM00481">
    <property type="entry name" value="POLIIIAc"/>
    <property type="match status" value="1"/>
</dbReference>
<organism evidence="2 3">
    <name type="scientific">Methanochimaera problematica</name>
    <dbReference type="NCBI Taxonomy" id="2609417"/>
    <lineage>
        <taxon>Archaea</taxon>
        <taxon>Methanobacteriati</taxon>
        <taxon>Methanobacteriota</taxon>
        <taxon>Stenosarchaea group</taxon>
        <taxon>Methanomicrobia</taxon>
        <taxon>Methanomicrobiales</taxon>
        <taxon>Methanomicrobiaceae</taxon>
        <taxon>Methanochimaera</taxon>
    </lineage>
</organism>
<sequence>MLKCDLHIHTSFSRDGESGVEDVLKKAEAAGLDVIAITDHDTTKGAIYALGIDSPVLVIPGIEISTRQGHLLALGITEEIPKGLDFFETVRIAKELGALLILPHPYHQWRHGVGIKLKTAISVVDAVECFNSRYIVGAANKKAGRKAKFYEKPCVAGSDAHNARFVGYGLTLVDADKNVDSVINAIIAGKTEVRGKMTPLRAYTHQSWRNTKRKISGRVHKR</sequence>
<feature type="domain" description="Polymerase/histidinol phosphatase N-terminal" evidence="1">
    <location>
        <begin position="4"/>
        <end position="68"/>
    </location>
</feature>
<dbReference type="PANTHER" id="PTHR42924:SF3">
    <property type="entry name" value="POLYMERASE_HISTIDINOL PHOSPHATASE N-TERMINAL DOMAIN-CONTAINING PROTEIN"/>
    <property type="match status" value="1"/>
</dbReference>
<dbReference type="GO" id="GO:0035312">
    <property type="term" value="F:5'-3' DNA exonuclease activity"/>
    <property type="evidence" value="ECO:0007669"/>
    <property type="project" value="TreeGrafter"/>
</dbReference>
<dbReference type="Pfam" id="PF02811">
    <property type="entry name" value="PHP"/>
    <property type="match status" value="1"/>
</dbReference>
<dbReference type="PANTHER" id="PTHR42924">
    <property type="entry name" value="EXONUCLEASE"/>
    <property type="match status" value="1"/>
</dbReference>
<dbReference type="InterPro" id="IPR016195">
    <property type="entry name" value="Pol/histidinol_Pase-like"/>
</dbReference>
<dbReference type="CDD" id="cd07432">
    <property type="entry name" value="PHP_HisPPase"/>
    <property type="match status" value="1"/>
</dbReference>
<dbReference type="InterPro" id="IPR004013">
    <property type="entry name" value="PHP_dom"/>
</dbReference>
<dbReference type="GeneID" id="85230175"/>
<dbReference type="Proteomes" id="UP001301797">
    <property type="component" value="Chromosome"/>
</dbReference>
<reference evidence="2 3" key="1">
    <citation type="submission" date="2019-09" db="EMBL/GenBank/DDBJ databases">
        <title>The complete genome of Methanoplanus sp. FWC-SCC4.</title>
        <authorList>
            <person name="Chen S.-C."/>
            <person name="Zhou Y.-Z."/>
            <person name="Lai M.-C."/>
        </authorList>
    </citation>
    <scope>NUCLEOTIDE SEQUENCE [LARGE SCALE GENOMIC DNA]</scope>
    <source>
        <strain evidence="2 3">FWC-SCC4</strain>
    </source>
</reference>
<dbReference type="SUPFAM" id="SSF89550">
    <property type="entry name" value="PHP domain-like"/>
    <property type="match status" value="1"/>
</dbReference>
<dbReference type="Gene3D" id="3.20.20.140">
    <property type="entry name" value="Metal-dependent hydrolases"/>
    <property type="match status" value="1"/>
</dbReference>
<accession>A0AA97FH46</accession>
<dbReference type="NCBIfam" id="NF038032">
    <property type="entry name" value="CehA_McbA_metalo"/>
    <property type="match status" value="1"/>
</dbReference>